<dbReference type="EMBL" id="JARPUR010000002">
    <property type="protein sequence ID" value="KAK4883284.1"/>
    <property type="molecule type" value="Genomic_DNA"/>
</dbReference>
<dbReference type="Proteomes" id="UP001353858">
    <property type="component" value="Unassembled WGS sequence"/>
</dbReference>
<dbReference type="GO" id="GO:0005634">
    <property type="term" value="C:nucleus"/>
    <property type="evidence" value="ECO:0007669"/>
    <property type="project" value="TreeGrafter"/>
</dbReference>
<evidence type="ECO:0000313" key="5">
    <source>
        <dbReference type="EMBL" id="KAK4883284.1"/>
    </source>
</evidence>
<dbReference type="InterPro" id="IPR027038">
    <property type="entry name" value="RanGap"/>
</dbReference>
<protein>
    <submittedName>
        <fullName evidence="5">Uncharacterized protein</fullName>
    </submittedName>
</protein>
<dbReference type="GO" id="GO:0005829">
    <property type="term" value="C:cytosol"/>
    <property type="evidence" value="ECO:0007669"/>
    <property type="project" value="TreeGrafter"/>
</dbReference>
<sequence>MRFPHIINENTKDEYEASVTSLNLKLEQNRKVHSEDLKWGDDHVPSLAMCCVKAISKNFEKHPVIHKVSGADKDYLIEILSTKLPLELVIPLINIKLYWKRRFQDEFGLLLQRKHEGWTWKQLYIERYIRKILEEAEPQYQDEENFGTITKLCRPYVKHLIITQLQRWIPPLTMLQDEHPEYWPIDHIDFTSILKELTEIEEFSISIGMNSVREKFCWDMFKFTELDCSRISSSFSYLKNLKILRFHRCKMEDSQCRALLRGCITNNTLIELDLSHCAIGDQGALCVAKLMTVHPTLETVKLNDNKIQQVGAEGIGFALLQENCCPIIRLEIQENTLGHTGIMGLLRSLVRSDKPIELSIAACMAEGETPLRIAQMLAINSTLEVLDLSSNWFGEEGGDLLINYLKYNKTIKWLDLRETDITSGQYAVIQKILRRNRNEDDNLDDEEEELENEDADLAEHETEAGSQTETEESDVN</sequence>
<dbReference type="SUPFAM" id="SSF52047">
    <property type="entry name" value="RNI-like"/>
    <property type="match status" value="1"/>
</dbReference>
<keyword evidence="3" id="KW-0677">Repeat</keyword>
<name>A0AAN7PDW0_9COLE</name>
<evidence type="ECO:0000256" key="3">
    <source>
        <dbReference type="ARBA" id="ARBA00022737"/>
    </source>
</evidence>
<organism evidence="5 6">
    <name type="scientific">Aquatica leii</name>
    <dbReference type="NCBI Taxonomy" id="1421715"/>
    <lineage>
        <taxon>Eukaryota</taxon>
        <taxon>Metazoa</taxon>
        <taxon>Ecdysozoa</taxon>
        <taxon>Arthropoda</taxon>
        <taxon>Hexapoda</taxon>
        <taxon>Insecta</taxon>
        <taxon>Pterygota</taxon>
        <taxon>Neoptera</taxon>
        <taxon>Endopterygota</taxon>
        <taxon>Coleoptera</taxon>
        <taxon>Polyphaga</taxon>
        <taxon>Elateriformia</taxon>
        <taxon>Elateroidea</taxon>
        <taxon>Lampyridae</taxon>
        <taxon>Luciolinae</taxon>
        <taxon>Aquatica</taxon>
    </lineage>
</organism>
<keyword evidence="2" id="KW-0433">Leucine-rich repeat</keyword>
<dbReference type="GO" id="GO:0006913">
    <property type="term" value="P:nucleocytoplasmic transport"/>
    <property type="evidence" value="ECO:0007669"/>
    <property type="project" value="TreeGrafter"/>
</dbReference>
<dbReference type="Gene3D" id="3.80.10.10">
    <property type="entry name" value="Ribonuclease Inhibitor"/>
    <property type="match status" value="1"/>
</dbReference>
<dbReference type="InterPro" id="IPR032675">
    <property type="entry name" value="LRR_dom_sf"/>
</dbReference>
<dbReference type="AlphaFoldDB" id="A0AAN7PDW0"/>
<dbReference type="InterPro" id="IPR001611">
    <property type="entry name" value="Leu-rich_rpt"/>
</dbReference>
<dbReference type="GO" id="GO:0031267">
    <property type="term" value="F:small GTPase binding"/>
    <property type="evidence" value="ECO:0007669"/>
    <property type="project" value="TreeGrafter"/>
</dbReference>
<dbReference type="SMART" id="SM00368">
    <property type="entry name" value="LRR_RI"/>
    <property type="match status" value="4"/>
</dbReference>
<keyword evidence="6" id="KW-1185">Reference proteome</keyword>
<dbReference type="Pfam" id="PF13516">
    <property type="entry name" value="LRR_6"/>
    <property type="match status" value="3"/>
</dbReference>
<dbReference type="GO" id="GO:0005096">
    <property type="term" value="F:GTPase activator activity"/>
    <property type="evidence" value="ECO:0007669"/>
    <property type="project" value="UniProtKB-KW"/>
</dbReference>
<evidence type="ECO:0000256" key="2">
    <source>
        <dbReference type="ARBA" id="ARBA00022614"/>
    </source>
</evidence>
<proteinExistence type="predicted"/>
<feature type="region of interest" description="Disordered" evidence="4">
    <location>
        <begin position="437"/>
        <end position="476"/>
    </location>
</feature>
<dbReference type="PANTHER" id="PTHR24113:SF12">
    <property type="entry name" value="RAN GTPASE-ACTIVATING PROTEIN 1"/>
    <property type="match status" value="1"/>
</dbReference>
<keyword evidence="1" id="KW-0343">GTPase activation</keyword>
<evidence type="ECO:0000313" key="6">
    <source>
        <dbReference type="Proteomes" id="UP001353858"/>
    </source>
</evidence>
<dbReference type="GO" id="GO:0048471">
    <property type="term" value="C:perinuclear region of cytoplasm"/>
    <property type="evidence" value="ECO:0007669"/>
    <property type="project" value="TreeGrafter"/>
</dbReference>
<feature type="compositionally biased region" description="Acidic residues" evidence="4">
    <location>
        <begin position="441"/>
        <end position="456"/>
    </location>
</feature>
<dbReference type="PANTHER" id="PTHR24113">
    <property type="entry name" value="RAN GTPASE-ACTIVATING PROTEIN 1"/>
    <property type="match status" value="1"/>
</dbReference>
<evidence type="ECO:0000256" key="1">
    <source>
        <dbReference type="ARBA" id="ARBA00022468"/>
    </source>
</evidence>
<comment type="caution">
    <text evidence="5">The sequence shown here is derived from an EMBL/GenBank/DDBJ whole genome shotgun (WGS) entry which is preliminary data.</text>
</comment>
<evidence type="ECO:0000256" key="4">
    <source>
        <dbReference type="SAM" id="MobiDB-lite"/>
    </source>
</evidence>
<accession>A0AAN7PDW0</accession>
<reference evidence="6" key="1">
    <citation type="submission" date="2023-01" db="EMBL/GenBank/DDBJ databases">
        <title>Key to firefly adult light organ development and bioluminescence: homeobox transcription factors regulate luciferase expression and transportation to peroxisome.</title>
        <authorList>
            <person name="Fu X."/>
        </authorList>
    </citation>
    <scope>NUCLEOTIDE SEQUENCE [LARGE SCALE GENOMIC DNA]</scope>
</reference>
<gene>
    <name evidence="5" type="ORF">RN001_006603</name>
</gene>